<reference evidence="1" key="1">
    <citation type="submission" date="2023-06" db="EMBL/GenBank/DDBJ databases">
        <title>Genome-scale phylogeny and comparative genomics of the fungal order Sordariales.</title>
        <authorList>
            <consortium name="Lawrence Berkeley National Laboratory"/>
            <person name="Hensen N."/>
            <person name="Bonometti L."/>
            <person name="Westerberg I."/>
            <person name="Brannstrom I.O."/>
            <person name="Guillou S."/>
            <person name="Cros-Aarteil S."/>
            <person name="Calhoun S."/>
            <person name="Haridas S."/>
            <person name="Kuo A."/>
            <person name="Mondo S."/>
            <person name="Pangilinan J."/>
            <person name="Riley R."/>
            <person name="Labutti K."/>
            <person name="Andreopoulos B."/>
            <person name="Lipzen A."/>
            <person name="Chen C."/>
            <person name="Yanf M."/>
            <person name="Daum C."/>
            <person name="Ng V."/>
            <person name="Clum A."/>
            <person name="Steindorff A."/>
            <person name="Ohm R."/>
            <person name="Martin F."/>
            <person name="Silar P."/>
            <person name="Natvig D."/>
            <person name="Lalanne C."/>
            <person name="Gautier V."/>
            <person name="Ament-Velasquez S.L."/>
            <person name="Kruys A."/>
            <person name="Hutchinson M.I."/>
            <person name="Powell A.J."/>
            <person name="Barry K."/>
            <person name="Miller A.N."/>
            <person name="Grigoriev I.V."/>
            <person name="Debuchy R."/>
            <person name="Gladieux P."/>
            <person name="Thoren M.H."/>
            <person name="Johannesson H."/>
        </authorList>
    </citation>
    <scope>NUCLEOTIDE SEQUENCE</scope>
    <source>
        <strain evidence="1">8032-3</strain>
    </source>
</reference>
<sequence>MAQPARINQVVAAWVAQRGVAACIADSKLPGGWEATAQTELAHFFKQRIPCLVAQREVREVFPANPGQKVDFVCPTGTGVAPPFFIIELKCQSTFQDSVHLNRFAQRLQADLDKVQQAVRGSFEGAEKWVIGVCCNMEIAQATVAYNFLVNNQPYNGMNVIPVQAARGTDILGQFAIKICKARADGEMESFTEKEIVRLELSLEVLIGRLVDTVKQTLEEHLGINLTIVDGSELFWSRLAGVVEPEAKPKIMRNL</sequence>
<dbReference type="Proteomes" id="UP001244011">
    <property type="component" value="Unassembled WGS sequence"/>
</dbReference>
<protein>
    <submittedName>
        <fullName evidence="1">Uncharacterized protein</fullName>
    </submittedName>
</protein>
<proteinExistence type="predicted"/>
<dbReference type="Gene3D" id="3.40.50.620">
    <property type="entry name" value="HUPs"/>
    <property type="match status" value="1"/>
</dbReference>
<evidence type="ECO:0000313" key="2">
    <source>
        <dbReference type="Proteomes" id="UP001244011"/>
    </source>
</evidence>
<dbReference type="EMBL" id="MU839043">
    <property type="protein sequence ID" value="KAK1762114.1"/>
    <property type="molecule type" value="Genomic_DNA"/>
</dbReference>
<dbReference type="AlphaFoldDB" id="A0AAJ0BPJ6"/>
<keyword evidence="2" id="KW-1185">Reference proteome</keyword>
<evidence type="ECO:0000313" key="1">
    <source>
        <dbReference type="EMBL" id="KAK1762114.1"/>
    </source>
</evidence>
<accession>A0AAJ0BPJ6</accession>
<dbReference type="GeneID" id="85316107"/>
<gene>
    <name evidence="1" type="ORF">QBC33DRAFT_623953</name>
</gene>
<dbReference type="RefSeq" id="XP_060278327.1">
    <property type="nucleotide sequence ID" value="XM_060432920.1"/>
</dbReference>
<organism evidence="1 2">
    <name type="scientific">Phialemonium atrogriseum</name>
    <dbReference type="NCBI Taxonomy" id="1093897"/>
    <lineage>
        <taxon>Eukaryota</taxon>
        <taxon>Fungi</taxon>
        <taxon>Dikarya</taxon>
        <taxon>Ascomycota</taxon>
        <taxon>Pezizomycotina</taxon>
        <taxon>Sordariomycetes</taxon>
        <taxon>Sordariomycetidae</taxon>
        <taxon>Cephalothecales</taxon>
        <taxon>Cephalothecaceae</taxon>
        <taxon>Phialemonium</taxon>
    </lineage>
</organism>
<comment type="caution">
    <text evidence="1">The sequence shown here is derived from an EMBL/GenBank/DDBJ whole genome shotgun (WGS) entry which is preliminary data.</text>
</comment>
<dbReference type="InterPro" id="IPR014729">
    <property type="entry name" value="Rossmann-like_a/b/a_fold"/>
</dbReference>
<name>A0AAJ0BPJ6_9PEZI</name>